<dbReference type="eggNOG" id="COG3127">
    <property type="taxonomic scope" value="Bacteria"/>
</dbReference>
<name>F8JW91_STREN</name>
<dbReference type="InterPro" id="IPR003838">
    <property type="entry name" value="ABC3_permease_C"/>
</dbReference>
<evidence type="ECO:0000256" key="2">
    <source>
        <dbReference type="ARBA" id="ARBA00022475"/>
    </source>
</evidence>
<feature type="domain" description="ABC3 transporter permease C-terminal" evidence="9">
    <location>
        <begin position="274"/>
        <end position="395"/>
    </location>
</feature>
<dbReference type="STRING" id="1003195.SCATT_20890"/>
<keyword evidence="3 8" id="KW-0812">Transmembrane</keyword>
<reference evidence="12" key="1">
    <citation type="submission" date="2011-12" db="EMBL/GenBank/DDBJ databases">
        <title>Complete genome sequence of Streptomyces cattleya strain DSM 46488.</title>
        <authorList>
            <person name="Ou H.-Y."/>
            <person name="Li P."/>
            <person name="Zhao C."/>
            <person name="O'Hagan D."/>
            <person name="Deng Z."/>
        </authorList>
    </citation>
    <scope>NUCLEOTIDE SEQUENCE [LARGE SCALE GENOMIC DNA]</scope>
    <source>
        <strain evidence="12">ATCC 35852 / DSM 46488 / JCM 4925 / NBRC 14057 / NRRL 8057</strain>
    </source>
</reference>
<evidence type="ECO:0000256" key="3">
    <source>
        <dbReference type="ARBA" id="ARBA00022692"/>
    </source>
</evidence>
<dbReference type="EMBL" id="CP003219">
    <property type="protein sequence ID" value="AEW94460.1"/>
    <property type="molecule type" value="Genomic_DNA"/>
</dbReference>
<dbReference type="Proteomes" id="UP000007842">
    <property type="component" value="Chromosome"/>
</dbReference>
<evidence type="ECO:0000259" key="10">
    <source>
        <dbReference type="Pfam" id="PF12704"/>
    </source>
</evidence>
<evidence type="ECO:0000256" key="7">
    <source>
        <dbReference type="SAM" id="MobiDB-lite"/>
    </source>
</evidence>
<feature type="transmembrane region" description="Helical" evidence="8">
    <location>
        <begin position="323"/>
        <end position="348"/>
    </location>
</feature>
<feature type="transmembrane region" description="Helical" evidence="8">
    <location>
        <begin position="497"/>
        <end position="520"/>
    </location>
</feature>
<protein>
    <submittedName>
        <fullName evidence="11">Putative ABC transporter permease protein</fullName>
    </submittedName>
</protein>
<feature type="transmembrane region" description="Helical" evidence="8">
    <location>
        <begin position="411"/>
        <end position="436"/>
    </location>
</feature>
<accession>G8WZG3</accession>
<keyword evidence="2" id="KW-1003">Cell membrane</keyword>
<dbReference type="AlphaFoldDB" id="F8JW91"/>
<evidence type="ECO:0000259" key="9">
    <source>
        <dbReference type="Pfam" id="PF02687"/>
    </source>
</evidence>
<gene>
    <name evidence="11" type="ordered locus">SCATT_20890</name>
</gene>
<evidence type="ECO:0000313" key="11">
    <source>
        <dbReference type="EMBL" id="AEW94460.1"/>
    </source>
</evidence>
<feature type="transmembrane region" description="Helical" evidence="8">
    <location>
        <begin position="815"/>
        <end position="834"/>
    </location>
</feature>
<dbReference type="Pfam" id="PF02687">
    <property type="entry name" value="FtsX"/>
    <property type="match status" value="2"/>
</dbReference>
<feature type="domain" description="ABC3 transporter permease C-terminal" evidence="9">
    <location>
        <begin position="725"/>
        <end position="841"/>
    </location>
</feature>
<dbReference type="InterPro" id="IPR025857">
    <property type="entry name" value="MacB_PCD"/>
</dbReference>
<evidence type="ECO:0000313" key="12">
    <source>
        <dbReference type="Proteomes" id="UP000007842"/>
    </source>
</evidence>
<feature type="transmembrane region" description="Helical" evidence="8">
    <location>
        <begin position="442"/>
        <end position="462"/>
    </location>
</feature>
<evidence type="ECO:0000256" key="8">
    <source>
        <dbReference type="SAM" id="Phobius"/>
    </source>
</evidence>
<keyword evidence="4 8" id="KW-1133">Transmembrane helix</keyword>
<dbReference type="InterPro" id="IPR050250">
    <property type="entry name" value="Macrolide_Exporter_MacB"/>
</dbReference>
<evidence type="ECO:0000256" key="5">
    <source>
        <dbReference type="ARBA" id="ARBA00023136"/>
    </source>
</evidence>
<dbReference type="OrthoDB" id="9780560at2"/>
<feature type="transmembrane region" description="Helical" evidence="8">
    <location>
        <begin position="271"/>
        <end position="296"/>
    </location>
</feature>
<dbReference type="KEGG" id="sct:SCAT_2105"/>
<feature type="transmembrane region" description="Helical" evidence="8">
    <location>
        <begin position="721"/>
        <end position="746"/>
    </location>
</feature>
<comment type="similarity">
    <text evidence="6">Belongs to the ABC-4 integral membrane protein family.</text>
</comment>
<dbReference type="GO" id="GO:0022857">
    <property type="term" value="F:transmembrane transporter activity"/>
    <property type="evidence" value="ECO:0007669"/>
    <property type="project" value="TreeGrafter"/>
</dbReference>
<dbReference type="HOGENOM" id="CLU_012341_1_0_11"/>
<dbReference type="Pfam" id="PF12704">
    <property type="entry name" value="MacB_PCD"/>
    <property type="match status" value="2"/>
</dbReference>
<feature type="transmembrane region" description="Helical" evidence="8">
    <location>
        <begin position="368"/>
        <end position="390"/>
    </location>
</feature>
<dbReference type="PANTHER" id="PTHR30572">
    <property type="entry name" value="MEMBRANE COMPONENT OF TRANSPORTER-RELATED"/>
    <property type="match status" value="1"/>
</dbReference>
<comment type="subcellular location">
    <subcellularLocation>
        <location evidence="1">Cell membrane</location>
        <topology evidence="1">Multi-pass membrane protein</topology>
    </subcellularLocation>
</comment>
<feature type="transmembrane region" description="Helical" evidence="8">
    <location>
        <begin position="773"/>
        <end position="795"/>
    </location>
</feature>
<organism evidence="11 12">
    <name type="scientific">Streptantibioticus cattleyicolor (strain ATCC 35852 / DSM 46488 / JCM 4925 / NBRC 14057 / NRRL 8057)</name>
    <name type="common">Streptomyces cattleya</name>
    <dbReference type="NCBI Taxonomy" id="1003195"/>
    <lineage>
        <taxon>Bacteria</taxon>
        <taxon>Bacillati</taxon>
        <taxon>Actinomycetota</taxon>
        <taxon>Actinomycetes</taxon>
        <taxon>Kitasatosporales</taxon>
        <taxon>Streptomycetaceae</taxon>
        <taxon>Streptantibioticus</taxon>
    </lineage>
</organism>
<dbReference type="GO" id="GO:0005886">
    <property type="term" value="C:plasma membrane"/>
    <property type="evidence" value="ECO:0007669"/>
    <property type="project" value="UniProtKB-SubCell"/>
</dbReference>
<feature type="domain" description="MacB-like periplasmic core" evidence="10">
    <location>
        <begin position="496"/>
        <end position="689"/>
    </location>
</feature>
<keyword evidence="12" id="KW-1185">Reference proteome</keyword>
<proteinExistence type="inferred from homology"/>
<keyword evidence="5 8" id="KW-0472">Membrane</keyword>
<evidence type="ECO:0000256" key="1">
    <source>
        <dbReference type="ARBA" id="ARBA00004651"/>
    </source>
</evidence>
<dbReference type="PANTHER" id="PTHR30572:SF4">
    <property type="entry name" value="ABC TRANSPORTER PERMEASE YTRF"/>
    <property type="match status" value="1"/>
</dbReference>
<accession>F8JW91</accession>
<dbReference type="PATRIC" id="fig|1003195.11.peg.3624"/>
<feature type="domain" description="MacB-like periplasmic core" evidence="10">
    <location>
        <begin position="17"/>
        <end position="238"/>
    </location>
</feature>
<sequence>MLRTAVRNVLAHKARLLMTVLAVLLGVAFVSGTLVFTDTLGTAYKKQASKSYDDVAVAITSHGADGPPGKDGKPSDPGLSARTLDRIAHLPGVASATGRVNGFAGVADAKGKLIGNGWSNTGANFAPGKDGKDPRYHFTTGAPPARTGEVALDSATAAKGGYHVGDPARVATNGPVKTYTVTGIFTTDDGAVSAGGSLVLFDTASAQRLYLSPGYFQDITVTAAPGTSEQRVLAEVTPLLPKDSAEAHTGKQLADDQAKSIEREFSSLSTMLLAFAGIALFVGIFLIANTFSMLVAQRTKELALLRALGAGRGQVERSVLAEALIVGVVASAAGFAAGVGIAVALRSAMGSFGAKVPAGPLMVAPSTVLTAFLVGVLVTVVAALIPAVRASRVPPVAAMSNAELPAKRKSLVVRNVIGALVAAIGVGLIALGAATGGSSGRWSIAGGGFFLLIGVIMLTPLLSQPVLSAVRPLLAKVFGVSGNLAARNARRNPRRTAATASALAIGLTLITGLSVLGVSLGRSIDKSTVDSLSADYMVKMANGMPLDASVADEVAKVPGVTATTALEAAYFDVDGKFSAISAADPGTLTKTVRIGMVTGSASALADGKILVEERTAHNRGWKVGDAVQARFPDGRHGELTVGGTFHDNLVLSPIVLPAGMLAPHVDKAEIPQVLVRTAGGASDRTAQAITDGLGDNPSITVIDRQGIRDSYGGMINSMLEIMYGLLGMSLVIAVLGVVNTLAMSVFERRRELGMLRAIGLDRRQVKSMIRQEAVVISLFGAVTGVVLGLFLAWAIGSTLAGDVPGYVMVLPWTRMLVFLALAALVGVLAAVWPARRAARLDILQAIKTE</sequence>
<dbReference type="KEGG" id="scy:SCATT_20890"/>
<evidence type="ECO:0000256" key="6">
    <source>
        <dbReference type="ARBA" id="ARBA00038076"/>
    </source>
</evidence>
<evidence type="ECO:0000256" key="4">
    <source>
        <dbReference type="ARBA" id="ARBA00022989"/>
    </source>
</evidence>
<feature type="region of interest" description="Disordered" evidence="7">
    <location>
        <begin position="60"/>
        <end position="80"/>
    </location>
</feature>
<dbReference type="RefSeq" id="WP_014142852.1">
    <property type="nucleotide sequence ID" value="NC_016111.1"/>
</dbReference>